<dbReference type="EMBL" id="CP012669">
    <property type="protein sequence ID" value="ALE15906.1"/>
    <property type="molecule type" value="Genomic_DNA"/>
</dbReference>
<dbReference type="OrthoDB" id="9790710at2"/>
<reference evidence="3 4" key="1">
    <citation type="submission" date="2015-09" db="EMBL/GenBank/DDBJ databases">
        <title>Complete genome sequence of a benzo[a]pyrene-degrading bacterium Altererythrobacter epoxidivorans CGMCC 1.7731T.</title>
        <authorList>
            <person name="Li Z."/>
            <person name="Cheng H."/>
            <person name="Huo Y."/>
            <person name="Xu X."/>
        </authorList>
    </citation>
    <scope>NUCLEOTIDE SEQUENCE [LARGE SCALE GENOMIC DNA]</scope>
    <source>
        <strain evidence="3 4">CGMCC 1.7731</strain>
    </source>
</reference>
<sequence>MGADKPHILHCHSTFSAGGKELRCVQLINAMGRGVRHTIVSGDPQQLGAAERIDRSIEVDLAPDFPALRGKPLPGRLLKLAQAMKPFDLVLTYNWGAMDVAMAHTLFSEALGLPPLIHHEDGFNEDEADKRKKTRNWYRKIALGKTAALVVPSEKLEEIALTEWEQPIGRVKRIANGIDIAAYRHDPAPDTLRVVKHEGEKWVGTLAGLRPVKRLPALVRAFADLPEEWQLVILGEGPEKERIRQTADELEVGHRVHLPGYVADPSGVVGLFDIFALSSGSEQFPISVVEAMAAGRPVAAPAVGDVANMVSADNVPFITAIGDDAALASSLHTLAQDEALRVIVGEANRQHAERNYDQAAMIDAYRRLYSRAIGSEIA</sequence>
<dbReference type="Proteomes" id="UP000057938">
    <property type="component" value="Chromosome"/>
</dbReference>
<accession>A0A0M3TA01</accession>
<keyword evidence="4" id="KW-1185">Reference proteome</keyword>
<dbReference type="InterPro" id="IPR028098">
    <property type="entry name" value="Glyco_trans_4-like_N"/>
</dbReference>
<organism evidence="3 4">
    <name type="scientific">Altererythrobacter epoxidivorans</name>
    <dbReference type="NCBI Taxonomy" id="361183"/>
    <lineage>
        <taxon>Bacteria</taxon>
        <taxon>Pseudomonadati</taxon>
        <taxon>Pseudomonadota</taxon>
        <taxon>Alphaproteobacteria</taxon>
        <taxon>Sphingomonadales</taxon>
        <taxon>Erythrobacteraceae</taxon>
        <taxon>Altererythrobacter</taxon>
    </lineage>
</organism>
<evidence type="ECO:0000313" key="4">
    <source>
        <dbReference type="Proteomes" id="UP000057938"/>
    </source>
</evidence>
<dbReference type="PANTHER" id="PTHR12526">
    <property type="entry name" value="GLYCOSYLTRANSFERASE"/>
    <property type="match status" value="1"/>
</dbReference>
<evidence type="ECO:0000313" key="3">
    <source>
        <dbReference type="EMBL" id="ALE15906.1"/>
    </source>
</evidence>
<feature type="domain" description="Glycosyltransferase subfamily 4-like N-terminal" evidence="2">
    <location>
        <begin position="18"/>
        <end position="180"/>
    </location>
</feature>
<dbReference type="AlphaFoldDB" id="A0A0M3TA01"/>
<gene>
    <name evidence="3" type="ORF">AMC99_00596</name>
</gene>
<dbReference type="PATRIC" id="fig|361183.4.peg.587"/>
<dbReference type="CDD" id="cd03801">
    <property type="entry name" value="GT4_PimA-like"/>
    <property type="match status" value="1"/>
</dbReference>
<protein>
    <submittedName>
        <fullName evidence="3">Glycosyl transferase, group 1</fullName>
    </submittedName>
</protein>
<dbReference type="GO" id="GO:0016757">
    <property type="term" value="F:glycosyltransferase activity"/>
    <property type="evidence" value="ECO:0007669"/>
    <property type="project" value="InterPro"/>
</dbReference>
<name>A0A0M3TA01_9SPHN</name>
<dbReference type="KEGG" id="aep:AMC99_00596"/>
<dbReference type="Pfam" id="PF00534">
    <property type="entry name" value="Glycos_transf_1"/>
    <property type="match status" value="1"/>
</dbReference>
<dbReference type="InterPro" id="IPR001296">
    <property type="entry name" value="Glyco_trans_1"/>
</dbReference>
<dbReference type="STRING" id="361183.AMC99_00596"/>
<dbReference type="Pfam" id="PF13439">
    <property type="entry name" value="Glyco_transf_4"/>
    <property type="match status" value="1"/>
</dbReference>
<evidence type="ECO:0000259" key="1">
    <source>
        <dbReference type="Pfam" id="PF00534"/>
    </source>
</evidence>
<keyword evidence="3" id="KW-0808">Transferase</keyword>
<proteinExistence type="predicted"/>
<dbReference type="RefSeq" id="WP_061927627.1">
    <property type="nucleotide sequence ID" value="NZ_CP012669.1"/>
</dbReference>
<dbReference type="Gene3D" id="3.40.50.2000">
    <property type="entry name" value="Glycogen Phosphorylase B"/>
    <property type="match status" value="2"/>
</dbReference>
<dbReference type="SUPFAM" id="SSF53756">
    <property type="entry name" value="UDP-Glycosyltransferase/glycogen phosphorylase"/>
    <property type="match status" value="1"/>
</dbReference>
<evidence type="ECO:0000259" key="2">
    <source>
        <dbReference type="Pfam" id="PF13439"/>
    </source>
</evidence>
<feature type="domain" description="Glycosyl transferase family 1" evidence="1">
    <location>
        <begin position="196"/>
        <end position="350"/>
    </location>
</feature>